<dbReference type="Proteomes" id="UP000000702">
    <property type="component" value="Unassembled WGS sequence"/>
</dbReference>
<reference evidence="1 2" key="2">
    <citation type="journal article" date="2012" name="Proc. Natl. Acad. Sci. U.S.A.">
        <title>Antigenic diversity is generated by distinct evolutionary mechanisms in African trypanosome species.</title>
        <authorList>
            <person name="Jackson A.P."/>
            <person name="Berry A."/>
            <person name="Aslett M."/>
            <person name="Allison H.C."/>
            <person name="Burton P."/>
            <person name="Vavrova-Anderson J."/>
            <person name="Brown R."/>
            <person name="Browne H."/>
            <person name="Corton N."/>
            <person name="Hauser H."/>
            <person name="Gamble J."/>
            <person name="Gilderthorp R."/>
            <person name="Marcello L."/>
            <person name="McQuillan J."/>
            <person name="Otto T.D."/>
            <person name="Quail M.A."/>
            <person name="Sanders M.J."/>
            <person name="van Tonder A."/>
            <person name="Ginger M.L."/>
            <person name="Field M.C."/>
            <person name="Barry J.D."/>
            <person name="Hertz-Fowler C."/>
            <person name="Berriman M."/>
        </authorList>
    </citation>
    <scope>NUCLEOTIDE SEQUENCE [LARGE SCALE GENOMIC DNA]</scope>
    <source>
        <strain evidence="1 2">IL3000</strain>
    </source>
</reference>
<dbReference type="AlphaFoldDB" id="F9W7A3"/>
<accession>F9W7A3</accession>
<protein>
    <submittedName>
        <fullName evidence="1">Uncharacterized protein</fullName>
    </submittedName>
</protein>
<comment type="caution">
    <text evidence="1">The sequence shown here is derived from an EMBL/GenBank/DDBJ whole genome shotgun (WGS) entry which is preliminary data.</text>
</comment>
<gene>
    <name evidence="1" type="ORF">TCIL3000_0_03930</name>
</gene>
<proteinExistence type="predicted"/>
<sequence>MVIQKCAATSTMTNEGDRTSPNPRPISLLMTCSLSPLHPHLTIRTSHHPKEKREVQWVLPLPLDRPCHSFFLSVHHTLFRAGLANCREPVFPPQSCAPPFINSLQESPCLVFGLVLVLVLKGVCAPRDQWSRQE</sequence>
<organism evidence="1 2">
    <name type="scientific">Trypanosoma congolense (strain IL3000)</name>
    <dbReference type="NCBI Taxonomy" id="1068625"/>
    <lineage>
        <taxon>Eukaryota</taxon>
        <taxon>Discoba</taxon>
        <taxon>Euglenozoa</taxon>
        <taxon>Kinetoplastea</taxon>
        <taxon>Metakinetoplastina</taxon>
        <taxon>Trypanosomatida</taxon>
        <taxon>Trypanosomatidae</taxon>
        <taxon>Trypanosoma</taxon>
        <taxon>Nannomonas</taxon>
    </lineage>
</organism>
<name>F9W7A3_TRYCI</name>
<evidence type="ECO:0000313" key="1">
    <source>
        <dbReference type="EMBL" id="CCD13068.1"/>
    </source>
</evidence>
<keyword evidence="2" id="KW-1185">Reference proteome</keyword>
<dbReference type="EMBL" id="CAEQ01001008">
    <property type="protein sequence ID" value="CCD13068.1"/>
    <property type="molecule type" value="Genomic_DNA"/>
</dbReference>
<reference evidence="2" key="1">
    <citation type="submission" date="2011-07" db="EMBL/GenBank/DDBJ databases">
        <title>Divergent evolution of antigenic variation in African trypanosomes.</title>
        <authorList>
            <person name="Jackson A.P."/>
            <person name="Berry A."/>
            <person name="Allison H.C."/>
            <person name="Burton P."/>
            <person name="Anderson J."/>
            <person name="Aslett M."/>
            <person name="Brown R."/>
            <person name="Corton N."/>
            <person name="Harris D."/>
            <person name="Hauser H."/>
            <person name="Gamble J."/>
            <person name="Gilderthorp R."/>
            <person name="McQuillan J."/>
            <person name="Quail M.A."/>
            <person name="Sanders M."/>
            <person name="Van Tonder A."/>
            <person name="Ginger M.L."/>
            <person name="Donelson J.E."/>
            <person name="Field M.C."/>
            <person name="Barry J.D."/>
            <person name="Berriman M."/>
            <person name="Hertz-Fowler C."/>
        </authorList>
    </citation>
    <scope>NUCLEOTIDE SEQUENCE [LARGE SCALE GENOMIC DNA]</scope>
    <source>
        <strain evidence="2">IL3000</strain>
    </source>
</reference>
<evidence type="ECO:0000313" key="2">
    <source>
        <dbReference type="Proteomes" id="UP000000702"/>
    </source>
</evidence>